<evidence type="ECO:0000313" key="2">
    <source>
        <dbReference type="Proteomes" id="UP000186817"/>
    </source>
</evidence>
<dbReference type="EMBL" id="LSRX01000122">
    <property type="protein sequence ID" value="OLQ08190.1"/>
    <property type="molecule type" value="Genomic_DNA"/>
</dbReference>
<organism evidence="1 2">
    <name type="scientific">Symbiodinium microadriaticum</name>
    <name type="common">Dinoflagellate</name>
    <name type="synonym">Zooxanthella microadriatica</name>
    <dbReference type="NCBI Taxonomy" id="2951"/>
    <lineage>
        <taxon>Eukaryota</taxon>
        <taxon>Sar</taxon>
        <taxon>Alveolata</taxon>
        <taxon>Dinophyceae</taxon>
        <taxon>Suessiales</taxon>
        <taxon>Symbiodiniaceae</taxon>
        <taxon>Symbiodinium</taxon>
    </lineage>
</organism>
<accession>A0A1Q9EL97</accession>
<dbReference type="Proteomes" id="UP000186817">
    <property type="component" value="Unassembled WGS sequence"/>
</dbReference>
<keyword evidence="2" id="KW-1185">Reference proteome</keyword>
<name>A0A1Q9EL97_SYMMI</name>
<protein>
    <submittedName>
        <fullName evidence="1">Uncharacterized protein</fullName>
    </submittedName>
</protein>
<sequence>MSWRLTAYGVANAVAGEALSSIVEADGVTAAASLPDERYDLVSLLEREVGGKRYLAVAQGRVFNPTAAAVAAAPLNGHKTQHRDLHEAPGGPPGAVREARVLNMLSADHQQRTSGLSKEQFTRVMTWLADQGVMWSTVCKVRLGQSG</sequence>
<comment type="caution">
    <text evidence="1">The sequence shown here is derived from an EMBL/GenBank/DDBJ whole genome shotgun (WGS) entry which is preliminary data.</text>
</comment>
<proteinExistence type="predicted"/>
<gene>
    <name evidence="1" type="ORF">AK812_SmicGene8321</name>
</gene>
<evidence type="ECO:0000313" key="1">
    <source>
        <dbReference type="EMBL" id="OLQ08190.1"/>
    </source>
</evidence>
<dbReference type="OrthoDB" id="421923at2759"/>
<dbReference type="AlphaFoldDB" id="A0A1Q9EL97"/>
<reference evidence="1 2" key="1">
    <citation type="submission" date="2016-02" db="EMBL/GenBank/DDBJ databases">
        <title>Genome analysis of coral dinoflagellate symbionts highlights evolutionary adaptations to a symbiotic lifestyle.</title>
        <authorList>
            <person name="Aranda M."/>
            <person name="Li Y."/>
            <person name="Liew Y.J."/>
            <person name="Baumgarten S."/>
            <person name="Simakov O."/>
            <person name="Wilson M."/>
            <person name="Piel J."/>
            <person name="Ashoor H."/>
            <person name="Bougouffa S."/>
            <person name="Bajic V.B."/>
            <person name="Ryu T."/>
            <person name="Ravasi T."/>
            <person name="Bayer T."/>
            <person name="Micklem G."/>
            <person name="Kim H."/>
            <person name="Bhak J."/>
            <person name="Lajeunesse T.C."/>
            <person name="Voolstra C.R."/>
        </authorList>
    </citation>
    <scope>NUCLEOTIDE SEQUENCE [LARGE SCALE GENOMIC DNA]</scope>
    <source>
        <strain evidence="1 2">CCMP2467</strain>
    </source>
</reference>